<gene>
    <name evidence="6" type="ORF">COCSUDRAFT_61000</name>
</gene>
<keyword evidence="3 4" id="KW-0687">Ribonucleoprotein</keyword>
<evidence type="ECO:0000256" key="1">
    <source>
        <dbReference type="ARBA" id="ARBA00009451"/>
    </source>
</evidence>
<comment type="caution">
    <text evidence="6">The sequence shown here is derived from an EMBL/GenBank/DDBJ whole genome shotgun (WGS) entry which is preliminary data.</text>
</comment>
<comment type="similarity">
    <text evidence="1 4">Belongs to the universal ribosomal protein uL22 family.</text>
</comment>
<reference evidence="6 7" key="1">
    <citation type="journal article" date="2012" name="Genome Biol.">
        <title>The genome of the polar eukaryotic microalga coccomyxa subellipsoidea reveals traits of cold adaptation.</title>
        <authorList>
            <person name="Blanc G."/>
            <person name="Agarkova I."/>
            <person name="Grimwood J."/>
            <person name="Kuo A."/>
            <person name="Brueggeman A."/>
            <person name="Dunigan D."/>
            <person name="Gurnon J."/>
            <person name="Ladunga I."/>
            <person name="Lindquist E."/>
            <person name="Lucas S."/>
            <person name="Pangilinan J."/>
            <person name="Proschold T."/>
            <person name="Salamov A."/>
            <person name="Schmutz J."/>
            <person name="Weeks D."/>
            <person name="Yamada T."/>
            <person name="Claverie J.M."/>
            <person name="Grigoriev I."/>
            <person name="Van Etten J."/>
            <person name="Lomsadze A."/>
            <person name="Borodovsky M."/>
        </authorList>
    </citation>
    <scope>NUCLEOTIDE SEQUENCE [LARGE SCALE GENOMIC DNA]</scope>
    <source>
        <strain evidence="6 7">C-169</strain>
    </source>
</reference>
<evidence type="ECO:0000313" key="7">
    <source>
        <dbReference type="Proteomes" id="UP000007264"/>
    </source>
</evidence>
<evidence type="ECO:0000256" key="5">
    <source>
        <dbReference type="SAM" id="MobiDB-lite"/>
    </source>
</evidence>
<dbReference type="GO" id="GO:0005762">
    <property type="term" value="C:mitochondrial large ribosomal subunit"/>
    <property type="evidence" value="ECO:0007669"/>
    <property type="project" value="TreeGrafter"/>
</dbReference>
<dbReference type="GO" id="GO:0003735">
    <property type="term" value="F:structural constituent of ribosome"/>
    <property type="evidence" value="ECO:0007669"/>
    <property type="project" value="InterPro"/>
</dbReference>
<dbReference type="AlphaFoldDB" id="I0Z5T5"/>
<dbReference type="Gene3D" id="3.90.470.10">
    <property type="entry name" value="Ribosomal protein L22/L17"/>
    <property type="match status" value="1"/>
</dbReference>
<dbReference type="PANTHER" id="PTHR13501:SF8">
    <property type="entry name" value="LARGE RIBOSOMAL SUBUNIT PROTEIN UL22M"/>
    <property type="match status" value="1"/>
</dbReference>
<keyword evidence="7" id="KW-1185">Reference proteome</keyword>
<sequence length="180" mass="20264">MQQSLLTWWSGSMATRTFASAAANEAAQEAEINPLLQTPGPSRRGGVGQEDAASSRRRLGPRDRDPKTAQAVHRAIPISPKKMAMWTDLMRRQHLDDAIVLQSAKANAVHNHGLDGDRLSVDLIHVGQGSHLKKTWPHGRGRSGVRRMYRSHLTVVLRESDAQRFSQFQLPLMERQRRFM</sequence>
<evidence type="ECO:0000256" key="4">
    <source>
        <dbReference type="RuleBase" id="RU004005"/>
    </source>
</evidence>
<dbReference type="RefSeq" id="XP_005650548.1">
    <property type="nucleotide sequence ID" value="XM_005650491.1"/>
</dbReference>
<accession>I0Z5T5</accession>
<dbReference type="Pfam" id="PF00237">
    <property type="entry name" value="Ribosomal_L22"/>
    <property type="match status" value="1"/>
</dbReference>
<dbReference type="eggNOG" id="KOG1711">
    <property type="taxonomic scope" value="Eukaryota"/>
</dbReference>
<protein>
    <submittedName>
        <fullName evidence="6">Ribosomal protein L22</fullName>
    </submittedName>
</protein>
<dbReference type="PANTHER" id="PTHR13501">
    <property type="entry name" value="CHLOROPLAST 50S RIBOSOMAL PROTEIN L22-RELATED"/>
    <property type="match status" value="1"/>
</dbReference>
<dbReference type="InterPro" id="IPR001063">
    <property type="entry name" value="Ribosomal_uL22"/>
</dbReference>
<evidence type="ECO:0000313" key="6">
    <source>
        <dbReference type="EMBL" id="EIE26004.1"/>
    </source>
</evidence>
<dbReference type="KEGG" id="csl:COCSUDRAFT_61000"/>
<organism evidence="6 7">
    <name type="scientific">Coccomyxa subellipsoidea (strain C-169)</name>
    <name type="common">Green microalga</name>
    <dbReference type="NCBI Taxonomy" id="574566"/>
    <lineage>
        <taxon>Eukaryota</taxon>
        <taxon>Viridiplantae</taxon>
        <taxon>Chlorophyta</taxon>
        <taxon>core chlorophytes</taxon>
        <taxon>Trebouxiophyceae</taxon>
        <taxon>Trebouxiophyceae incertae sedis</taxon>
        <taxon>Coccomyxaceae</taxon>
        <taxon>Coccomyxa</taxon>
        <taxon>Coccomyxa subellipsoidea</taxon>
    </lineage>
</organism>
<dbReference type="OrthoDB" id="416470at2759"/>
<dbReference type="GeneID" id="17044008"/>
<dbReference type="InterPro" id="IPR036394">
    <property type="entry name" value="Ribosomal_uL22_sf"/>
</dbReference>
<dbReference type="SUPFAM" id="SSF54843">
    <property type="entry name" value="Ribosomal protein L22"/>
    <property type="match status" value="1"/>
</dbReference>
<proteinExistence type="inferred from homology"/>
<dbReference type="InterPro" id="IPR018260">
    <property type="entry name" value="Ribosomal_uL22_CS"/>
</dbReference>
<name>I0Z5T5_COCSC</name>
<evidence type="ECO:0000256" key="3">
    <source>
        <dbReference type="ARBA" id="ARBA00023274"/>
    </source>
</evidence>
<dbReference type="Proteomes" id="UP000007264">
    <property type="component" value="Unassembled WGS sequence"/>
</dbReference>
<dbReference type="PROSITE" id="PS00464">
    <property type="entry name" value="RIBOSOMAL_L22"/>
    <property type="match status" value="1"/>
</dbReference>
<evidence type="ECO:0000256" key="2">
    <source>
        <dbReference type="ARBA" id="ARBA00022980"/>
    </source>
</evidence>
<dbReference type="EMBL" id="AGSI01000003">
    <property type="protein sequence ID" value="EIE26004.1"/>
    <property type="molecule type" value="Genomic_DNA"/>
</dbReference>
<feature type="region of interest" description="Disordered" evidence="5">
    <location>
        <begin position="33"/>
        <end position="72"/>
    </location>
</feature>
<dbReference type="CDD" id="cd00336">
    <property type="entry name" value="Ribosomal_L22"/>
    <property type="match status" value="1"/>
</dbReference>
<dbReference type="STRING" id="574566.I0Z5T5"/>
<dbReference type="InterPro" id="IPR047867">
    <property type="entry name" value="Ribosomal_uL22_bac/org-type"/>
</dbReference>
<keyword evidence="2 4" id="KW-0689">Ribosomal protein</keyword>
<dbReference type="GO" id="GO:0006412">
    <property type="term" value="P:translation"/>
    <property type="evidence" value="ECO:0007669"/>
    <property type="project" value="InterPro"/>
</dbReference>